<gene>
    <name evidence="2" type="ORF">LITE_LOCUS39948</name>
</gene>
<comment type="caution">
    <text evidence="2">The sequence shown here is derived from an EMBL/GenBank/DDBJ whole genome shotgun (WGS) entry which is preliminary data.</text>
</comment>
<keyword evidence="3" id="KW-1185">Reference proteome</keyword>
<feature type="region of interest" description="Disordered" evidence="1">
    <location>
        <begin position="38"/>
        <end position="59"/>
    </location>
</feature>
<evidence type="ECO:0000313" key="2">
    <source>
        <dbReference type="EMBL" id="CAI0474215.1"/>
    </source>
</evidence>
<evidence type="ECO:0000313" key="3">
    <source>
        <dbReference type="Proteomes" id="UP001154282"/>
    </source>
</evidence>
<dbReference type="AlphaFoldDB" id="A0AAV0PTT8"/>
<accession>A0AAV0PTT8</accession>
<proteinExistence type="predicted"/>
<protein>
    <submittedName>
        <fullName evidence="2">Uncharacterized protein</fullName>
    </submittedName>
</protein>
<reference evidence="2" key="1">
    <citation type="submission" date="2022-08" db="EMBL/GenBank/DDBJ databases">
        <authorList>
            <person name="Gutierrez-Valencia J."/>
        </authorList>
    </citation>
    <scope>NUCLEOTIDE SEQUENCE</scope>
</reference>
<organism evidence="2 3">
    <name type="scientific">Linum tenue</name>
    <dbReference type="NCBI Taxonomy" id="586396"/>
    <lineage>
        <taxon>Eukaryota</taxon>
        <taxon>Viridiplantae</taxon>
        <taxon>Streptophyta</taxon>
        <taxon>Embryophyta</taxon>
        <taxon>Tracheophyta</taxon>
        <taxon>Spermatophyta</taxon>
        <taxon>Magnoliopsida</taxon>
        <taxon>eudicotyledons</taxon>
        <taxon>Gunneridae</taxon>
        <taxon>Pentapetalae</taxon>
        <taxon>rosids</taxon>
        <taxon>fabids</taxon>
        <taxon>Malpighiales</taxon>
        <taxon>Linaceae</taxon>
        <taxon>Linum</taxon>
    </lineage>
</organism>
<dbReference type="Proteomes" id="UP001154282">
    <property type="component" value="Unassembled WGS sequence"/>
</dbReference>
<name>A0AAV0PTT8_9ROSI</name>
<evidence type="ECO:0000256" key="1">
    <source>
        <dbReference type="SAM" id="MobiDB-lite"/>
    </source>
</evidence>
<sequence length="59" mass="6640">MVTVSQYKKNSKRKEINIHIYGGRCLKMMHATKHLFHRPFSTSSPLDGGCSPPLPTSPQ</sequence>
<dbReference type="EMBL" id="CAMGYJ010000009">
    <property type="protein sequence ID" value="CAI0474215.1"/>
    <property type="molecule type" value="Genomic_DNA"/>
</dbReference>